<reference evidence="2" key="2">
    <citation type="journal article" date="2000" name="Genome Res.">
        <title>Normalization and subtraction of cap-trapper-selected cDNAs to prepare full-length cDNA libraries for rapid discovery of new genes.</title>
        <authorList>
            <person name="Carninci P."/>
            <person name="Shibata Y."/>
            <person name="Hayatsu N."/>
            <person name="Sugahara Y."/>
            <person name="Shibata K."/>
            <person name="Itoh M."/>
            <person name="Konno H."/>
            <person name="Okazaki Y."/>
            <person name="Muramatsu M."/>
            <person name="Hayashizaki Y."/>
        </authorList>
    </citation>
    <scope>NUCLEOTIDE SEQUENCE</scope>
    <source>
        <strain evidence="2">NOD</strain>
        <tissue evidence="2">Activated spleen</tissue>
    </source>
</reference>
<feature type="region of interest" description="Disordered" evidence="1">
    <location>
        <begin position="1"/>
        <end position="64"/>
    </location>
</feature>
<evidence type="ECO:0000313" key="3">
    <source>
        <dbReference type="MGI" id="MGI:1920681"/>
    </source>
</evidence>
<reference evidence="2" key="5">
    <citation type="journal article" date="2002" name="Nature">
        <title>Analysis of the mouse transcriptome based on functional annotation of 60,770 full-length cDNAs.</title>
        <authorList>
            <consortium name="The FANTOM Consortium and the RIKEN Genome Exploration Research Group Phase I and II Team"/>
        </authorList>
    </citation>
    <scope>NUCLEOTIDE SEQUENCE</scope>
    <source>
        <strain evidence="2">NOD</strain>
        <tissue evidence="2">Activated spleen</tissue>
    </source>
</reference>
<evidence type="ECO:0000256" key="1">
    <source>
        <dbReference type="SAM" id="MobiDB-lite"/>
    </source>
</evidence>
<name>Q3U0L3_MOUSE</name>
<dbReference type="AlphaFoldDB" id="Q3U0L3"/>
<reference evidence="2" key="8">
    <citation type="journal article" date="2005" name="Science">
        <title>Antisense Transcription in the Mammalian Transcriptome.</title>
        <authorList>
            <consortium name="RIKEN Genome Exploration Research Group and Genome Science Group (Genome Network Project Core Group) and the FANTOM Consortium"/>
        </authorList>
    </citation>
    <scope>NUCLEOTIDE SEQUENCE</scope>
    <source>
        <strain evidence="2">NOD</strain>
        <tissue evidence="2">Activated spleen</tissue>
    </source>
</reference>
<organism evidence="2">
    <name type="scientific">Mus musculus</name>
    <name type="common">Mouse</name>
    <dbReference type="NCBI Taxonomy" id="10090"/>
    <lineage>
        <taxon>Eukaryota</taxon>
        <taxon>Metazoa</taxon>
        <taxon>Chordata</taxon>
        <taxon>Craniata</taxon>
        <taxon>Vertebrata</taxon>
        <taxon>Euteleostomi</taxon>
        <taxon>Mammalia</taxon>
        <taxon>Eutheria</taxon>
        <taxon>Euarchontoglires</taxon>
        <taxon>Glires</taxon>
        <taxon>Rodentia</taxon>
        <taxon>Myomorpha</taxon>
        <taxon>Muroidea</taxon>
        <taxon>Muridae</taxon>
        <taxon>Murinae</taxon>
        <taxon>Mus</taxon>
        <taxon>Mus</taxon>
    </lineage>
</organism>
<gene>
    <name evidence="3" type="primary">1700052K11Rik</name>
</gene>
<reference evidence="2" key="7">
    <citation type="journal article" date="2005" name="Science">
        <title>The Transcriptional Landscape of the Mammalian Genome.</title>
        <authorList>
            <consortium name="The FANTOM Consortium"/>
            <consortium name="Riken Genome Exploration Research Group and Genome Science Group (Genome Network Project Core Group)"/>
        </authorList>
    </citation>
    <scope>NUCLEOTIDE SEQUENCE</scope>
    <source>
        <strain evidence="2">NOD</strain>
        <tissue evidence="2">Activated spleen</tissue>
    </source>
</reference>
<feature type="compositionally biased region" description="Basic residues" evidence="1">
    <location>
        <begin position="180"/>
        <end position="189"/>
    </location>
</feature>
<reference evidence="2" key="6">
    <citation type="submission" date="2004-03" db="EMBL/GenBank/DDBJ databases">
        <authorList>
            <person name="Arakawa T."/>
            <person name="Carninci P."/>
            <person name="Fukuda S."/>
            <person name="Hashizume W."/>
            <person name="Hayashida K."/>
            <person name="Hori F."/>
            <person name="Iida J."/>
            <person name="Imamura K."/>
            <person name="Imotani K."/>
            <person name="Itoh M."/>
            <person name="Kanagawa S."/>
            <person name="Kawai J."/>
            <person name="Kojima M."/>
            <person name="Konno H."/>
            <person name="Murata M."/>
            <person name="Nakamura M."/>
            <person name="Ninomiya N."/>
            <person name="Nishiyori H."/>
            <person name="Nomura K."/>
            <person name="Ohno M."/>
            <person name="Sakazume N."/>
            <person name="Sano H."/>
            <person name="Sasaki D."/>
            <person name="Shibata K."/>
            <person name="Shiraki T."/>
            <person name="Tagami M."/>
            <person name="Tagami Y."/>
            <person name="Waki K."/>
            <person name="Watahiki A."/>
            <person name="Muramatsu M."/>
            <person name="Hayashizaki Y."/>
        </authorList>
    </citation>
    <scope>NUCLEOTIDE SEQUENCE</scope>
    <source>
        <strain evidence="2">NOD</strain>
        <tissue evidence="2">Activated spleen</tissue>
    </source>
</reference>
<feature type="region of interest" description="Disordered" evidence="1">
    <location>
        <begin position="82"/>
        <end position="189"/>
    </location>
</feature>
<evidence type="ECO:0000313" key="2">
    <source>
        <dbReference type="EMBL" id="BAE33839.1"/>
    </source>
</evidence>
<dbReference type="AGR" id="MGI:1920681"/>
<reference evidence="2" key="3">
    <citation type="journal article" date="2000" name="Genome Res.">
        <title>RIKEN integrated sequence analysis (RISA) system--384-format sequencing pipeline with 384 multicapillary sequencer.</title>
        <authorList>
            <person name="Shibata K."/>
            <person name="Itoh M."/>
            <person name="Aizawa K."/>
            <person name="Nagaoka S."/>
            <person name="Sasaki N."/>
            <person name="Carninci P."/>
            <person name="Konno H."/>
            <person name="Akiyama J."/>
            <person name="Nishi K."/>
            <person name="Kitsunai T."/>
            <person name="Tashiro H."/>
            <person name="Itoh M."/>
            <person name="Sumi N."/>
            <person name="Ishii Y."/>
            <person name="Nakamura S."/>
            <person name="Hazama M."/>
            <person name="Nishine T."/>
            <person name="Harada A."/>
            <person name="Yamamoto R."/>
            <person name="Matsumoto H."/>
            <person name="Sakaguchi S."/>
            <person name="Ikegami T."/>
            <person name="Kashiwagi K."/>
            <person name="Fujiwake S."/>
            <person name="Inoue K."/>
            <person name="Togawa Y."/>
            <person name="Izawa M."/>
            <person name="Ohara E."/>
            <person name="Watahiki M."/>
            <person name="Yoneda Y."/>
            <person name="Ishikawa T."/>
            <person name="Ozawa K."/>
            <person name="Tanaka T."/>
            <person name="Matsuura S."/>
            <person name="Kawai J."/>
            <person name="Okazaki Y."/>
            <person name="Muramatsu M."/>
            <person name="Inoue Y."/>
            <person name="Kira A."/>
            <person name="Hayashizaki Y."/>
        </authorList>
    </citation>
    <scope>NUCLEOTIDE SEQUENCE</scope>
    <source>
        <strain evidence="2">NOD</strain>
        <tissue evidence="2">Activated spleen</tissue>
    </source>
</reference>
<dbReference type="EMBL" id="AK156756">
    <property type="protein sequence ID" value="BAE33839.1"/>
    <property type="molecule type" value="mRNA"/>
</dbReference>
<dbReference type="MGI" id="MGI:1920681">
    <property type="gene designation" value="1700052K11Rik"/>
</dbReference>
<feature type="non-terminal residue" evidence="2">
    <location>
        <position position="1"/>
    </location>
</feature>
<sequence>GLRPRLRREGWLVGSGAPGKRPGPEPREPAFVETESEADGWAAPQAAEQRRSGDPAGLPRSPCLSSTHIFWGEERGCSAQRWIRGESPGAGQGVSLSSRCPPDVRQPAIPRSHGPRPQTPRHATPQARKAGRRLSPSTYLTGLASPGTKVSWDHSRALTSMPPSRAEVATRPPGNSLKAPRGRFHLNLR</sequence>
<proteinExistence type="evidence at transcript level"/>
<accession>Q3U0L3</accession>
<reference evidence="2" key="4">
    <citation type="journal article" date="2001" name="Nature">
        <title>Functional annotation of a full-length mouse cDNA collection.</title>
        <authorList>
            <consortium name="The RIKEN Genome Exploration Research Group Phase II Team and the FANTOM Consortium"/>
        </authorList>
    </citation>
    <scope>NUCLEOTIDE SEQUENCE</scope>
    <source>
        <strain evidence="2">NOD</strain>
        <tissue evidence="2">Activated spleen</tissue>
    </source>
</reference>
<reference evidence="2" key="1">
    <citation type="journal article" date="1999" name="Methods Enzymol.">
        <title>High-efficiency full-length cDNA cloning.</title>
        <authorList>
            <person name="Carninci P."/>
            <person name="Hayashizaki Y."/>
        </authorList>
    </citation>
    <scope>NUCLEOTIDE SEQUENCE</scope>
    <source>
        <strain evidence="2">NOD</strain>
        <tissue evidence="2">Activated spleen</tissue>
    </source>
</reference>
<protein>
    <submittedName>
        <fullName evidence="2">Uncharacterized protein</fullName>
    </submittedName>
</protein>